<dbReference type="Proteomes" id="UP000626092">
    <property type="component" value="Unassembled WGS sequence"/>
</dbReference>
<name>A0A834GWH3_RHOSS</name>
<dbReference type="GO" id="GO:0010073">
    <property type="term" value="P:meristem maintenance"/>
    <property type="evidence" value="ECO:0007669"/>
    <property type="project" value="InterPro"/>
</dbReference>
<dbReference type="InterPro" id="IPR044824">
    <property type="entry name" value="MAIN-like"/>
</dbReference>
<protein>
    <recommendedName>
        <fullName evidence="2">Aminotransferase-like plant mobile domain-containing protein</fullName>
    </recommendedName>
</protein>
<proteinExistence type="predicted"/>
<feature type="region of interest" description="Disordered" evidence="1">
    <location>
        <begin position="615"/>
        <end position="645"/>
    </location>
</feature>
<evidence type="ECO:0000313" key="3">
    <source>
        <dbReference type="EMBL" id="KAF7142426.1"/>
    </source>
</evidence>
<sequence>MVLQEGPIDGSLLTFQQSHRSHSIWANDGEPPVDSKPLKVRRTEARLKKLDPPAPPVLQLIRQAGFGGVIDLPFISLDLGLLTALLERWRPETHSFHLRTGEWTVTLQDVEVLLGLPVDGEPIIGSTNEEWGPLCQRLLGIVPVNEVDRKGGKVKMTWLREHFNGHLAAGYTEENVHQQARGYILQLIGGVLMSDHSGSQVHLAYLTLLEDLTIVRSWGSACLSNLYHYLCHGCKSGKENVGGAFILLQLWAWERFPFVAPARLGTRQRPPGSPLGARWDDRFRSPDLATHIVGYYRNYFDMQRPDEVIWRPYSDELIASLPPNCHAGRAIWMAKVPLLNFPMVQMHMPDRVLRQFCHRQTIPAHCNCREPPHGKDWKAGQKDYRQEHHAELEMWNNRLDYIVPAGEADPYEYAYPANDLYVIWYDRITIQYITRLGGGADKAMTLFERLRTMQTMEDIGLDELRSIGEEGVGAMAYLEKWLRKRPPMEPNQPQAEGVNVAEEVHALHEPAIEVENAAAQEPVHPFIHNDAIPDTVDAGTTYAPQHGDGGSVSSSFTAHLGSVPSYPFTPMFQSTSPLPIHTDMPFDSQDWFDCPLQNVGGLDTTFLGRPVLKRKETLDGDDGGNSDAPQLGDDLMGSGGHSTVDKETDVHAELDVQGEQGVGDGVVTQTHVVEQEVQEEQDGTPPFVPRRSQRQPHPAACGTGSHKLFQHHFKRRKDRLALIFLFRYVCPAITGYLM</sequence>
<feature type="domain" description="Aminotransferase-like plant mobile" evidence="2">
    <location>
        <begin position="65"/>
        <end position="425"/>
    </location>
</feature>
<dbReference type="PANTHER" id="PTHR46033">
    <property type="entry name" value="PROTEIN MAIN-LIKE 2"/>
    <property type="match status" value="1"/>
</dbReference>
<dbReference type="InterPro" id="IPR019557">
    <property type="entry name" value="AminoTfrase-like_pln_mobile"/>
</dbReference>
<accession>A0A834GWH3</accession>
<dbReference type="OrthoDB" id="1588384at2759"/>
<dbReference type="AlphaFoldDB" id="A0A834GWH3"/>
<evidence type="ECO:0000259" key="2">
    <source>
        <dbReference type="Pfam" id="PF10536"/>
    </source>
</evidence>
<feature type="region of interest" description="Disordered" evidence="1">
    <location>
        <begin position="676"/>
        <end position="703"/>
    </location>
</feature>
<organism evidence="3 4">
    <name type="scientific">Rhododendron simsii</name>
    <name type="common">Sims's rhododendron</name>
    <dbReference type="NCBI Taxonomy" id="118357"/>
    <lineage>
        <taxon>Eukaryota</taxon>
        <taxon>Viridiplantae</taxon>
        <taxon>Streptophyta</taxon>
        <taxon>Embryophyta</taxon>
        <taxon>Tracheophyta</taxon>
        <taxon>Spermatophyta</taxon>
        <taxon>Magnoliopsida</taxon>
        <taxon>eudicotyledons</taxon>
        <taxon>Gunneridae</taxon>
        <taxon>Pentapetalae</taxon>
        <taxon>asterids</taxon>
        <taxon>Ericales</taxon>
        <taxon>Ericaceae</taxon>
        <taxon>Ericoideae</taxon>
        <taxon>Rhodoreae</taxon>
        <taxon>Rhododendron</taxon>
    </lineage>
</organism>
<dbReference type="EMBL" id="WJXA01000005">
    <property type="protein sequence ID" value="KAF7142426.1"/>
    <property type="molecule type" value="Genomic_DNA"/>
</dbReference>
<keyword evidence="4" id="KW-1185">Reference proteome</keyword>
<gene>
    <name evidence="3" type="ORF">RHSIM_Rhsim05G0077700</name>
</gene>
<evidence type="ECO:0000256" key="1">
    <source>
        <dbReference type="SAM" id="MobiDB-lite"/>
    </source>
</evidence>
<evidence type="ECO:0000313" key="4">
    <source>
        <dbReference type="Proteomes" id="UP000626092"/>
    </source>
</evidence>
<dbReference type="Pfam" id="PF10536">
    <property type="entry name" value="PMD"/>
    <property type="match status" value="1"/>
</dbReference>
<reference evidence="3" key="1">
    <citation type="submission" date="2019-11" db="EMBL/GenBank/DDBJ databases">
        <authorList>
            <person name="Liu Y."/>
            <person name="Hou J."/>
            <person name="Li T.-Q."/>
            <person name="Guan C.-H."/>
            <person name="Wu X."/>
            <person name="Wu H.-Z."/>
            <person name="Ling F."/>
            <person name="Zhang R."/>
            <person name="Shi X.-G."/>
            <person name="Ren J.-P."/>
            <person name="Chen E.-F."/>
            <person name="Sun J.-M."/>
        </authorList>
    </citation>
    <scope>NUCLEOTIDE SEQUENCE</scope>
    <source>
        <strain evidence="3">Adult_tree_wgs_1</strain>
        <tissue evidence="3">Leaves</tissue>
    </source>
</reference>
<dbReference type="PANTHER" id="PTHR46033:SF8">
    <property type="entry name" value="PROTEIN MAINTENANCE OF MERISTEMS-LIKE"/>
    <property type="match status" value="1"/>
</dbReference>
<comment type="caution">
    <text evidence="3">The sequence shown here is derived from an EMBL/GenBank/DDBJ whole genome shotgun (WGS) entry which is preliminary data.</text>
</comment>